<name>A0A0X3BJH1_9EURY</name>
<dbReference type="GO" id="GO:0004061">
    <property type="term" value="F:arylformamidase activity"/>
    <property type="evidence" value="ECO:0007669"/>
    <property type="project" value="InterPro"/>
</dbReference>
<dbReference type="PANTHER" id="PTHR31118">
    <property type="entry name" value="CYCLASE-LIKE PROTEIN 2"/>
    <property type="match status" value="1"/>
</dbReference>
<reference evidence="2 3" key="1">
    <citation type="submission" date="2016-01" db="EMBL/GenBank/DDBJ databases">
        <authorList>
            <person name="Manzoor S."/>
        </authorList>
    </citation>
    <scope>NUCLEOTIDE SEQUENCE [LARGE SCALE GENOMIC DNA]</scope>
    <source>
        <strain evidence="2">Methanoculleus sp MAB1</strain>
    </source>
</reference>
<protein>
    <submittedName>
        <fullName evidence="2">Cyclase family protein (Modular protein)</fullName>
    </submittedName>
</protein>
<dbReference type="PANTHER" id="PTHR31118:SF32">
    <property type="entry name" value="KYNURENINE FORMAMIDASE"/>
    <property type="match status" value="1"/>
</dbReference>
<dbReference type="KEGG" id="mema:MMAB1_1053"/>
<dbReference type="GO" id="GO:0019441">
    <property type="term" value="P:L-tryptophan catabolic process to kynurenine"/>
    <property type="evidence" value="ECO:0007669"/>
    <property type="project" value="InterPro"/>
</dbReference>
<dbReference type="GeneID" id="27137005"/>
<feature type="region of interest" description="Disordered" evidence="1">
    <location>
        <begin position="217"/>
        <end position="259"/>
    </location>
</feature>
<dbReference type="Proteomes" id="UP000069850">
    <property type="component" value="Chromosome 1"/>
</dbReference>
<dbReference type="AlphaFoldDB" id="A0A0X3BJH1"/>
<dbReference type="Pfam" id="PF04199">
    <property type="entry name" value="Cyclase"/>
    <property type="match status" value="1"/>
</dbReference>
<dbReference type="EMBL" id="LT158599">
    <property type="protein sequence ID" value="CVK32267.1"/>
    <property type="molecule type" value="Genomic_DNA"/>
</dbReference>
<proteinExistence type="predicted"/>
<dbReference type="Gene3D" id="3.50.30.50">
    <property type="entry name" value="Putative cyclase"/>
    <property type="match status" value="1"/>
</dbReference>
<evidence type="ECO:0000313" key="3">
    <source>
        <dbReference type="Proteomes" id="UP000069850"/>
    </source>
</evidence>
<evidence type="ECO:0000256" key="1">
    <source>
        <dbReference type="SAM" id="MobiDB-lite"/>
    </source>
</evidence>
<organism evidence="2 3">
    <name type="scientific">Methanoculleus bourgensis</name>
    <dbReference type="NCBI Taxonomy" id="83986"/>
    <lineage>
        <taxon>Archaea</taxon>
        <taxon>Methanobacteriati</taxon>
        <taxon>Methanobacteriota</taxon>
        <taxon>Stenosarchaea group</taxon>
        <taxon>Methanomicrobia</taxon>
        <taxon>Methanomicrobiales</taxon>
        <taxon>Methanomicrobiaceae</taxon>
        <taxon>Methanoculleus</taxon>
    </lineage>
</organism>
<dbReference type="SUPFAM" id="SSF102198">
    <property type="entry name" value="Putative cyclase"/>
    <property type="match status" value="1"/>
</dbReference>
<sequence>MLIPISYPLNRAAPLYPGTEPLTITRTKSFEMGDAEEKSLITFSSHAGTHIDLPRHFCPCGGSVRSLLAPEAVFEPAQCIAIPKTGAEPIRIYDLLEHIDAIRTSRALFIRTGSGRSRGSDPDAYAREHPWVHHEVPGFLRTENPALRLFGIDTISIAVPAEPEEGAEAHRGFLCGSPHIFLLEDVDLSYGRLLEEPWTCGSTRWSSTTSKGCRWWRSRSSGDDCCQGSEEDSSSAGCPFPLGERHEETPETDGPCPGV</sequence>
<dbReference type="RefSeq" id="WP_238320499.1">
    <property type="nucleotide sequence ID" value="NZ_LT158599.1"/>
</dbReference>
<accession>A0A0X3BJH1</accession>
<dbReference type="InterPro" id="IPR037175">
    <property type="entry name" value="KFase_sf"/>
</dbReference>
<gene>
    <name evidence="2" type="ORF">MMAB1_1053</name>
</gene>
<evidence type="ECO:0000313" key="2">
    <source>
        <dbReference type="EMBL" id="CVK32267.1"/>
    </source>
</evidence>
<dbReference type="InterPro" id="IPR007325">
    <property type="entry name" value="KFase/CYL"/>
</dbReference>